<sequence length="235" mass="27451">MSYAKLTRENKSRIRQYSHQKRLNIAVKLIDLKQDESLIDYGTGDGYLLKLIYTRLKTKQLYGFDPVEDMFEELKQTIATYSLQDVTITKNLNTLENKKFDVVSCQEVLEHFSATKQQEHLKNISNLLKDNGRAVISVPLEMGFPALVKNSIRFLVGQSKAEATFKNVLKSFLGLKINRPDNDYIYTHIGFNHKHLEKRFKEAGFIIETKQYSPFKYLYNLVNSQVFYILKKRHV</sequence>
<organism evidence="1 3">
    <name type="scientific">Mangrovimonas cancribranchiae</name>
    <dbReference type="NCBI Taxonomy" id="3080055"/>
    <lineage>
        <taxon>Bacteria</taxon>
        <taxon>Pseudomonadati</taxon>
        <taxon>Bacteroidota</taxon>
        <taxon>Flavobacteriia</taxon>
        <taxon>Flavobacteriales</taxon>
        <taxon>Flavobacteriaceae</taxon>
        <taxon>Mangrovimonas</taxon>
    </lineage>
</organism>
<dbReference type="Pfam" id="PF13489">
    <property type="entry name" value="Methyltransf_23"/>
    <property type="match status" value="1"/>
</dbReference>
<dbReference type="SUPFAM" id="SSF53335">
    <property type="entry name" value="S-adenosyl-L-methionine-dependent methyltransferases"/>
    <property type="match status" value="1"/>
</dbReference>
<proteinExistence type="predicted"/>
<dbReference type="KEGG" id="mcaa:R3L15_05230"/>
<evidence type="ECO:0000313" key="3">
    <source>
        <dbReference type="Proteomes" id="UP001368318"/>
    </source>
</evidence>
<dbReference type="Proteomes" id="UP001368318">
    <property type="component" value="Chromosome"/>
</dbReference>
<dbReference type="CDD" id="cd02440">
    <property type="entry name" value="AdoMet_MTases"/>
    <property type="match status" value="1"/>
</dbReference>
<reference evidence="1 3" key="1">
    <citation type="submission" date="2023-10" db="EMBL/GenBank/DDBJ databases">
        <title>Culture-based analysis of two novel bacteria associated with mangrove crab gills.</title>
        <authorList>
            <person name="Yang X."/>
            <person name="Garuglieri E."/>
            <person name="Van Goethem M.W."/>
            <person name="Fusi M."/>
            <person name="Marasco R."/>
            <person name="Daffonchio D.G."/>
        </authorList>
    </citation>
    <scope>NUCLEOTIDE SEQUENCE [LARGE SCALE GENOMIC DNA]</scope>
    <source>
        <strain evidence="2">UG2-1</strain>
        <strain evidence="1">UG2-2</strain>
        <strain evidence="3">UG2_2</strain>
    </source>
</reference>
<dbReference type="EMBL" id="CP136925">
    <property type="protein sequence ID" value="WXA14280.1"/>
    <property type="molecule type" value="Genomic_DNA"/>
</dbReference>
<dbReference type="Gene3D" id="3.40.50.150">
    <property type="entry name" value="Vaccinia Virus protein VP39"/>
    <property type="match status" value="1"/>
</dbReference>
<accession>A0AAU6P0D2</accession>
<dbReference type="AlphaFoldDB" id="A0AAU6P0D2"/>
<name>A0AAU6P0D2_9FLAO</name>
<keyword evidence="3" id="KW-1185">Reference proteome</keyword>
<evidence type="ECO:0000313" key="1">
    <source>
        <dbReference type="EMBL" id="WXA03298.1"/>
    </source>
</evidence>
<keyword evidence="1" id="KW-0489">Methyltransferase</keyword>
<dbReference type="GO" id="GO:0008168">
    <property type="term" value="F:methyltransferase activity"/>
    <property type="evidence" value="ECO:0007669"/>
    <property type="project" value="UniProtKB-KW"/>
</dbReference>
<dbReference type="EMBL" id="CP136924">
    <property type="protein sequence ID" value="WXA03298.1"/>
    <property type="molecule type" value="Genomic_DNA"/>
</dbReference>
<keyword evidence="1" id="KW-0808">Transferase</keyword>
<gene>
    <name evidence="2" type="ORF">R3L15_05230</name>
    <name evidence="1" type="ORF">R3L16_02170</name>
</gene>
<protein>
    <submittedName>
        <fullName evidence="1">Methyltransferase domain-containing protein</fullName>
    </submittedName>
</protein>
<dbReference type="RefSeq" id="WP_338733665.1">
    <property type="nucleotide sequence ID" value="NZ_CP136924.1"/>
</dbReference>
<dbReference type="PANTHER" id="PTHR43861">
    <property type="entry name" value="TRANS-ACONITATE 2-METHYLTRANSFERASE-RELATED"/>
    <property type="match status" value="1"/>
</dbReference>
<evidence type="ECO:0000313" key="2">
    <source>
        <dbReference type="EMBL" id="WXA14280.1"/>
    </source>
</evidence>
<dbReference type="InterPro" id="IPR029063">
    <property type="entry name" value="SAM-dependent_MTases_sf"/>
</dbReference>
<dbReference type="GO" id="GO:0032259">
    <property type="term" value="P:methylation"/>
    <property type="evidence" value="ECO:0007669"/>
    <property type="project" value="UniProtKB-KW"/>
</dbReference>